<sequence length="84" mass="9646">MQCCMNCNNTGIGLLHFQTFCKIRINVHARKIFCIDITGGEITRLFCKLCEDVPGNFINNGFQMNTRIFQNIQRVGHSHEPETN</sequence>
<evidence type="ECO:0000313" key="1">
    <source>
        <dbReference type="EMBL" id="MPM65623.1"/>
    </source>
</evidence>
<dbReference type="EMBL" id="VSSQ01020615">
    <property type="protein sequence ID" value="MPM65623.1"/>
    <property type="molecule type" value="Genomic_DNA"/>
</dbReference>
<reference evidence="1" key="1">
    <citation type="submission" date="2019-08" db="EMBL/GenBank/DDBJ databases">
        <authorList>
            <person name="Kucharzyk K."/>
            <person name="Murdoch R.W."/>
            <person name="Higgins S."/>
            <person name="Loffler F."/>
        </authorList>
    </citation>
    <scope>NUCLEOTIDE SEQUENCE</scope>
</reference>
<accession>A0A645BQW8</accession>
<name>A0A645BQW8_9ZZZZ</name>
<protein>
    <submittedName>
        <fullName evidence="1">Uncharacterized protein</fullName>
    </submittedName>
</protein>
<organism evidence="1">
    <name type="scientific">bioreactor metagenome</name>
    <dbReference type="NCBI Taxonomy" id="1076179"/>
    <lineage>
        <taxon>unclassified sequences</taxon>
        <taxon>metagenomes</taxon>
        <taxon>ecological metagenomes</taxon>
    </lineage>
</organism>
<gene>
    <name evidence="1" type="ORF">SDC9_112520</name>
</gene>
<proteinExistence type="predicted"/>
<dbReference type="AlphaFoldDB" id="A0A645BQW8"/>
<comment type="caution">
    <text evidence="1">The sequence shown here is derived from an EMBL/GenBank/DDBJ whole genome shotgun (WGS) entry which is preliminary data.</text>
</comment>